<dbReference type="Pfam" id="PF00149">
    <property type="entry name" value="Metallophos"/>
    <property type="match status" value="1"/>
</dbReference>
<evidence type="ECO:0000259" key="3">
    <source>
        <dbReference type="Pfam" id="PF00149"/>
    </source>
</evidence>
<dbReference type="PANTHER" id="PTHR31302">
    <property type="entry name" value="TRANSMEMBRANE PROTEIN WITH METALLOPHOSPHOESTERASE DOMAIN-RELATED"/>
    <property type="match status" value="1"/>
</dbReference>
<dbReference type="EMBL" id="CP101740">
    <property type="protein sequence ID" value="UUL81664.1"/>
    <property type="molecule type" value="Genomic_DNA"/>
</dbReference>
<keyword evidence="1" id="KW-0479">Metal-binding</keyword>
<evidence type="ECO:0000313" key="5">
    <source>
        <dbReference type="Proteomes" id="UP001058533"/>
    </source>
</evidence>
<feature type="domain" description="Calcineurin-like phosphoesterase" evidence="3">
    <location>
        <begin position="48"/>
        <end position="212"/>
    </location>
</feature>
<dbReference type="RefSeq" id="WP_256505366.1">
    <property type="nucleotide sequence ID" value="NZ_CP101740.1"/>
</dbReference>
<organism evidence="4 5">
    <name type="scientific">Sphingomonas qomolangmaensis</name>
    <dbReference type="NCBI Taxonomy" id="2918765"/>
    <lineage>
        <taxon>Bacteria</taxon>
        <taxon>Pseudomonadati</taxon>
        <taxon>Pseudomonadota</taxon>
        <taxon>Alphaproteobacteria</taxon>
        <taxon>Sphingomonadales</taxon>
        <taxon>Sphingomonadaceae</taxon>
        <taxon>Sphingomonas</taxon>
    </lineage>
</organism>
<protein>
    <submittedName>
        <fullName evidence="4">Metallophosphoesterase</fullName>
    </submittedName>
</protein>
<sequence>MTLARLLLAMALIGSGIVGLAYWSAISDPTVRFAEVEMLPPESSERQLRILLLSDIHVAGPDMPPGRLGEIVRQANAQKPDAVLIAGDFVSDKQFATKRFSFEEAIAPLQGLESRFGTFAVLGNHDHWRNAAAAHSALRQVGITVLDNSAARAGPLVIGGLDDAFTQHDDLTTTLRAMASLGGEPVLLSHSPDPFPRVPAGVKLMLAGHTHCGQIRLPVVGAISYMSEYGKKYACGVVVEDSKTLVVSAGLGTSILPLRLGAAPDMWVIAVKRRSHSTKSARTNRR</sequence>
<evidence type="ECO:0000256" key="2">
    <source>
        <dbReference type="ARBA" id="ARBA00022801"/>
    </source>
</evidence>
<gene>
    <name evidence="4" type="ORF">NMP03_10680</name>
</gene>
<dbReference type="InterPro" id="IPR051158">
    <property type="entry name" value="Metallophosphoesterase_sf"/>
</dbReference>
<dbReference type="SUPFAM" id="SSF56300">
    <property type="entry name" value="Metallo-dependent phosphatases"/>
    <property type="match status" value="1"/>
</dbReference>
<dbReference type="Gene3D" id="3.60.21.10">
    <property type="match status" value="1"/>
</dbReference>
<dbReference type="PANTHER" id="PTHR31302:SF31">
    <property type="entry name" value="PHOSPHODIESTERASE YAEI"/>
    <property type="match status" value="1"/>
</dbReference>
<reference evidence="4" key="1">
    <citation type="submission" date="2022-07" db="EMBL/GenBank/DDBJ databases">
        <title>Sphingomonas sp. nov., a novel bacterium isolated from the north slope of the Mount Everest.</title>
        <authorList>
            <person name="Cui X."/>
            <person name="Liu Y."/>
        </authorList>
    </citation>
    <scope>NUCLEOTIDE SEQUENCE</scope>
    <source>
        <strain evidence="4">S5-59</strain>
    </source>
</reference>
<dbReference type="InterPro" id="IPR029052">
    <property type="entry name" value="Metallo-depent_PP-like"/>
</dbReference>
<keyword evidence="2" id="KW-0378">Hydrolase</keyword>
<dbReference type="Proteomes" id="UP001058533">
    <property type="component" value="Chromosome"/>
</dbReference>
<dbReference type="InterPro" id="IPR004843">
    <property type="entry name" value="Calcineurin-like_PHP"/>
</dbReference>
<evidence type="ECO:0000313" key="4">
    <source>
        <dbReference type="EMBL" id="UUL81664.1"/>
    </source>
</evidence>
<accession>A0ABY5L779</accession>
<evidence type="ECO:0000256" key="1">
    <source>
        <dbReference type="ARBA" id="ARBA00022723"/>
    </source>
</evidence>
<keyword evidence="5" id="KW-1185">Reference proteome</keyword>
<proteinExistence type="predicted"/>
<name>A0ABY5L779_9SPHN</name>